<dbReference type="AlphaFoldDB" id="A0A6M3L358"/>
<proteinExistence type="predicted"/>
<accession>A0A6M3L358</accession>
<dbReference type="EMBL" id="MT142768">
    <property type="protein sequence ID" value="QJA88292.1"/>
    <property type="molecule type" value="Genomic_DNA"/>
</dbReference>
<name>A0A6M3L358_9ZZZZ</name>
<protein>
    <submittedName>
        <fullName evidence="1">Uncharacterized protein</fullName>
    </submittedName>
</protein>
<gene>
    <name evidence="1" type="ORF">MM415B02789_0008</name>
</gene>
<evidence type="ECO:0000313" key="1">
    <source>
        <dbReference type="EMBL" id="QJA88292.1"/>
    </source>
</evidence>
<reference evidence="1" key="1">
    <citation type="submission" date="2020-03" db="EMBL/GenBank/DDBJ databases">
        <title>The deep terrestrial virosphere.</title>
        <authorList>
            <person name="Holmfeldt K."/>
            <person name="Nilsson E."/>
            <person name="Simone D."/>
            <person name="Lopez-Fernandez M."/>
            <person name="Wu X."/>
            <person name="de Brujin I."/>
            <person name="Lundin D."/>
            <person name="Andersson A."/>
            <person name="Bertilsson S."/>
            <person name="Dopson M."/>
        </authorList>
    </citation>
    <scope>NUCLEOTIDE SEQUENCE</scope>
    <source>
        <strain evidence="1">MM415B02789</strain>
    </source>
</reference>
<organism evidence="1">
    <name type="scientific">viral metagenome</name>
    <dbReference type="NCBI Taxonomy" id="1070528"/>
    <lineage>
        <taxon>unclassified sequences</taxon>
        <taxon>metagenomes</taxon>
        <taxon>organismal metagenomes</taxon>
    </lineage>
</organism>
<sequence length="75" mass="7670">MLTPEGQEVAGASLGVIDVIGGLIPIPGAGMVDEVLAVIMAAWLGTKTVRGGRNMLKNSEKGRILGSPLDENGVK</sequence>